<name>S8CUX1_9LAMI</name>
<keyword evidence="3" id="KW-1185">Reference proteome</keyword>
<organism evidence="2 3">
    <name type="scientific">Genlisea aurea</name>
    <dbReference type="NCBI Taxonomy" id="192259"/>
    <lineage>
        <taxon>Eukaryota</taxon>
        <taxon>Viridiplantae</taxon>
        <taxon>Streptophyta</taxon>
        <taxon>Embryophyta</taxon>
        <taxon>Tracheophyta</taxon>
        <taxon>Spermatophyta</taxon>
        <taxon>Magnoliopsida</taxon>
        <taxon>eudicotyledons</taxon>
        <taxon>Gunneridae</taxon>
        <taxon>Pentapetalae</taxon>
        <taxon>asterids</taxon>
        <taxon>lamiids</taxon>
        <taxon>Lamiales</taxon>
        <taxon>Lentibulariaceae</taxon>
        <taxon>Genlisea</taxon>
    </lineage>
</organism>
<evidence type="ECO:0000313" key="3">
    <source>
        <dbReference type="Proteomes" id="UP000015453"/>
    </source>
</evidence>
<evidence type="ECO:0000256" key="1">
    <source>
        <dbReference type="SAM" id="MobiDB-lite"/>
    </source>
</evidence>
<sequence length="151" mass="15243">MCSASVSYLDKQVTAHIPSPNYKYTIHPPGKIKMAKPFGIIFFFLVSSLLAQTHASRKLTGLDLWPSLLLGSNPCQSPQTSQGYGQGTASATTPSSQSGSYSNSQSCSTTVGLGSSSAGSYAGSEAQSNSPVTGGTGAGSNGQSGAASSIP</sequence>
<accession>S8CUX1</accession>
<gene>
    <name evidence="2" type="ORF">M569_03600</name>
</gene>
<proteinExistence type="predicted"/>
<comment type="caution">
    <text evidence="2">The sequence shown here is derived from an EMBL/GenBank/DDBJ whole genome shotgun (WGS) entry which is preliminary data.</text>
</comment>
<dbReference type="Proteomes" id="UP000015453">
    <property type="component" value="Unassembled WGS sequence"/>
</dbReference>
<feature type="region of interest" description="Disordered" evidence="1">
    <location>
        <begin position="75"/>
        <end position="151"/>
    </location>
</feature>
<feature type="compositionally biased region" description="Low complexity" evidence="1">
    <location>
        <begin position="87"/>
        <end position="128"/>
    </location>
</feature>
<reference evidence="2 3" key="1">
    <citation type="journal article" date="2013" name="BMC Genomics">
        <title>The miniature genome of a carnivorous plant Genlisea aurea contains a low number of genes and short non-coding sequences.</title>
        <authorList>
            <person name="Leushkin E.V."/>
            <person name="Sutormin R.A."/>
            <person name="Nabieva E.R."/>
            <person name="Penin A.A."/>
            <person name="Kondrashov A.S."/>
            <person name="Logacheva M.D."/>
        </authorList>
    </citation>
    <scope>NUCLEOTIDE SEQUENCE [LARGE SCALE GENOMIC DNA]</scope>
</reference>
<evidence type="ECO:0000313" key="2">
    <source>
        <dbReference type="EMBL" id="EPS71169.1"/>
    </source>
</evidence>
<dbReference type="AlphaFoldDB" id="S8CUX1"/>
<dbReference type="EMBL" id="AUSU01001378">
    <property type="protein sequence ID" value="EPS71169.1"/>
    <property type="molecule type" value="Genomic_DNA"/>
</dbReference>
<protein>
    <submittedName>
        <fullName evidence="2">Uncharacterized protein</fullName>
    </submittedName>
</protein>